<dbReference type="PROSITE" id="PS00166">
    <property type="entry name" value="ENOYL_COA_HYDRATASE"/>
    <property type="match status" value="1"/>
</dbReference>
<dbReference type="SUPFAM" id="SSF52096">
    <property type="entry name" value="ClpP/crotonase"/>
    <property type="match status" value="1"/>
</dbReference>
<sequence>MSNVLYETHDGVARLTLNRAQAHNALSIDALRELRARIAEARDDDAVRVLVITGAGEKAFCAGADLKGAPTTQASYAQGLFASTEIATQLGVYVRLMDLAELQLHKPVIAAINGYCLGGGLELALQCDMRIASTTASFGLPEAAVGSIPGVSGVHRLMRAVPAAHAMQMALTGERIDAAQAQQMGLVSELCAPAELVDRATALALRIAGNAPLAVQAVKRLARSTAHLSDADAQQLTELYWGTLRDSADRREGKEAFAQRRVPRFVGA</sequence>
<dbReference type="RefSeq" id="WP_340344500.1">
    <property type="nucleotide sequence ID" value="NZ_JBBKZT010000010.1"/>
</dbReference>
<keyword evidence="5" id="KW-1185">Reference proteome</keyword>
<evidence type="ECO:0000256" key="3">
    <source>
        <dbReference type="RuleBase" id="RU003707"/>
    </source>
</evidence>
<dbReference type="InterPro" id="IPR001753">
    <property type="entry name" value="Enoyl-CoA_hydra/iso"/>
</dbReference>
<protein>
    <submittedName>
        <fullName evidence="4">Enoyl-CoA hydratase/isomerase family protein</fullName>
    </submittedName>
</protein>
<dbReference type="Pfam" id="PF00378">
    <property type="entry name" value="ECH_1"/>
    <property type="match status" value="1"/>
</dbReference>
<dbReference type="CDD" id="cd06558">
    <property type="entry name" value="crotonase-like"/>
    <property type="match status" value="1"/>
</dbReference>
<dbReference type="Gene3D" id="1.10.12.10">
    <property type="entry name" value="Lyase 2-enoyl-coa Hydratase, Chain A, domain 2"/>
    <property type="match status" value="1"/>
</dbReference>
<accession>A0ABU8WPA6</accession>
<gene>
    <name evidence="4" type="ORF">WKW82_22145</name>
</gene>
<organism evidence="4 5">
    <name type="scientific">Variovorax rhizosphaerae</name>
    <dbReference type="NCBI Taxonomy" id="1836200"/>
    <lineage>
        <taxon>Bacteria</taxon>
        <taxon>Pseudomonadati</taxon>
        <taxon>Pseudomonadota</taxon>
        <taxon>Betaproteobacteria</taxon>
        <taxon>Burkholderiales</taxon>
        <taxon>Comamonadaceae</taxon>
        <taxon>Variovorax</taxon>
    </lineage>
</organism>
<dbReference type="Gene3D" id="3.90.226.10">
    <property type="entry name" value="2-enoyl-CoA Hydratase, Chain A, domain 1"/>
    <property type="match status" value="1"/>
</dbReference>
<dbReference type="EMBL" id="JBBKZT010000010">
    <property type="protein sequence ID" value="MEJ8849371.1"/>
    <property type="molecule type" value="Genomic_DNA"/>
</dbReference>
<dbReference type="PANTHER" id="PTHR11941:SF54">
    <property type="entry name" value="ENOYL-COA HYDRATASE, MITOCHONDRIAL"/>
    <property type="match status" value="1"/>
</dbReference>
<dbReference type="InterPro" id="IPR014748">
    <property type="entry name" value="Enoyl-CoA_hydra_C"/>
</dbReference>
<evidence type="ECO:0000256" key="1">
    <source>
        <dbReference type="ARBA" id="ARBA00005254"/>
    </source>
</evidence>
<dbReference type="InterPro" id="IPR029045">
    <property type="entry name" value="ClpP/crotonase-like_dom_sf"/>
</dbReference>
<evidence type="ECO:0000256" key="2">
    <source>
        <dbReference type="ARBA" id="ARBA00023239"/>
    </source>
</evidence>
<reference evidence="4 5" key="1">
    <citation type="submission" date="2024-03" db="EMBL/GenBank/DDBJ databases">
        <title>Novel species of the genus Variovorax.</title>
        <authorList>
            <person name="Liu Q."/>
            <person name="Xin Y.-H."/>
        </authorList>
    </citation>
    <scope>NUCLEOTIDE SEQUENCE [LARGE SCALE GENOMIC DNA]</scope>
    <source>
        <strain evidence="4 5">KACC 18900</strain>
    </source>
</reference>
<dbReference type="InterPro" id="IPR018376">
    <property type="entry name" value="Enoyl-CoA_hyd/isom_CS"/>
</dbReference>
<proteinExistence type="inferred from homology"/>
<dbReference type="Proteomes" id="UP001385892">
    <property type="component" value="Unassembled WGS sequence"/>
</dbReference>
<evidence type="ECO:0000313" key="5">
    <source>
        <dbReference type="Proteomes" id="UP001385892"/>
    </source>
</evidence>
<name>A0ABU8WPA6_9BURK</name>
<dbReference type="PANTHER" id="PTHR11941">
    <property type="entry name" value="ENOYL-COA HYDRATASE-RELATED"/>
    <property type="match status" value="1"/>
</dbReference>
<comment type="caution">
    <text evidence="4">The sequence shown here is derived from an EMBL/GenBank/DDBJ whole genome shotgun (WGS) entry which is preliminary data.</text>
</comment>
<evidence type="ECO:0000313" key="4">
    <source>
        <dbReference type="EMBL" id="MEJ8849371.1"/>
    </source>
</evidence>
<comment type="similarity">
    <text evidence="1 3">Belongs to the enoyl-CoA hydratase/isomerase family.</text>
</comment>
<keyword evidence="2" id="KW-0456">Lyase</keyword>